<dbReference type="GO" id="GO:0008817">
    <property type="term" value="F:corrinoid adenosyltransferase activity"/>
    <property type="evidence" value="ECO:0007669"/>
    <property type="project" value="UniProtKB-UniRule"/>
</dbReference>
<evidence type="ECO:0000256" key="1">
    <source>
        <dbReference type="ARBA" id="ARBA00022679"/>
    </source>
</evidence>
<reference evidence="6 8" key="1">
    <citation type="submission" date="2014-03" db="EMBL/GenBank/DDBJ databases">
        <title>Complete genome sequence of a deeply braunched marine Bacteroidia bacterium Draconibacterium orientale type strain FH5T.</title>
        <authorList>
            <person name="Li X."/>
            <person name="Wang X."/>
            <person name="Xie Z."/>
            <person name="Du Z."/>
            <person name="Chen G."/>
        </authorList>
    </citation>
    <scope>NUCLEOTIDE SEQUENCE [LARGE SCALE GENOMIC DNA]</scope>
    <source>
        <strain evidence="6 8">FH5</strain>
    </source>
</reference>
<dbReference type="STRING" id="1168034.FH5T_00460"/>
<dbReference type="NCBIfam" id="TIGR00636">
    <property type="entry name" value="PduO_Nterm"/>
    <property type="match status" value="1"/>
</dbReference>
<dbReference type="HOGENOM" id="CLU_083486_0_1_10"/>
<dbReference type="GO" id="GO:0005524">
    <property type="term" value="F:ATP binding"/>
    <property type="evidence" value="ECO:0007669"/>
    <property type="project" value="UniProtKB-UniRule"/>
</dbReference>
<dbReference type="EC" id="2.5.1.17" evidence="4"/>
<sequence length="193" mass="21891">MAITTKTGDTGQTALFGGNRVGKSHIRIRCNGLIDEVNVRIGMLLAELPENHQWGKGLLRIQRDMMLMMSHIATPVDSPKPNNKPHAEKGLRACETWIEALNDFLKDEKLAFVLPGGNKVASLCHFVRTGIRTAERELVELNQVEQVADYILQYFNRMSDLFYLLAIVELKQNNVKVAKFRLFPSQKSKNEKQ</sequence>
<protein>
    <recommendedName>
        <fullName evidence="4">Corrinoid adenosyltransferase</fullName>
        <ecNumber evidence="4">2.5.1.17</ecNumber>
    </recommendedName>
    <alternativeName>
        <fullName evidence="4">Cob(II)alamin adenosyltransferase</fullName>
    </alternativeName>
    <alternativeName>
        <fullName evidence="4">Cob(II)yrinic acid a,c-diamide adenosyltransferase</fullName>
    </alternativeName>
    <alternativeName>
        <fullName evidence="4">Cobinamide/cobalamin adenosyltransferase</fullName>
    </alternativeName>
</protein>
<dbReference type="Proteomes" id="UP000023772">
    <property type="component" value="Chromosome"/>
</dbReference>
<keyword evidence="2 4" id="KW-0547">Nucleotide-binding</keyword>
<keyword evidence="4" id="KW-0169">Cobalamin biosynthesis</keyword>
<dbReference type="UniPathway" id="UPA00148">
    <property type="reaction ID" value="UER00233"/>
</dbReference>
<dbReference type="Gene3D" id="1.20.1200.10">
    <property type="entry name" value="Cobalamin adenosyltransferase-like"/>
    <property type="match status" value="1"/>
</dbReference>
<feature type="domain" description="Cobalamin adenosyltransferase-like" evidence="5">
    <location>
        <begin position="3"/>
        <end position="168"/>
    </location>
</feature>
<evidence type="ECO:0000313" key="6">
    <source>
        <dbReference type="EMBL" id="AHW58552.1"/>
    </source>
</evidence>
<dbReference type="InterPro" id="IPR036451">
    <property type="entry name" value="CblAdoTrfase-like_sf"/>
</dbReference>
<dbReference type="InterPro" id="IPR016030">
    <property type="entry name" value="CblAdoTrfase-like"/>
</dbReference>
<keyword evidence="1 4" id="KW-0808">Transferase</keyword>
<dbReference type="AlphaFoldDB" id="X5DDV9"/>
<evidence type="ECO:0000313" key="7">
    <source>
        <dbReference type="EMBL" id="SET89426.1"/>
    </source>
</evidence>
<proteinExistence type="inferred from homology"/>
<comment type="catalytic activity">
    <reaction evidence="4">
        <text>2 cob(II)yrinate a,c diamide + reduced [electron-transfer flavoprotein] + 2 ATP = 2 adenosylcob(III)yrinate a,c-diamide + 2 triphosphate + oxidized [electron-transfer flavoprotein] + 3 H(+)</text>
        <dbReference type="Rhea" id="RHEA:11528"/>
        <dbReference type="Rhea" id="RHEA-COMP:10685"/>
        <dbReference type="Rhea" id="RHEA-COMP:10686"/>
        <dbReference type="ChEBI" id="CHEBI:15378"/>
        <dbReference type="ChEBI" id="CHEBI:18036"/>
        <dbReference type="ChEBI" id="CHEBI:30616"/>
        <dbReference type="ChEBI" id="CHEBI:57692"/>
        <dbReference type="ChEBI" id="CHEBI:58307"/>
        <dbReference type="ChEBI" id="CHEBI:58503"/>
        <dbReference type="ChEBI" id="CHEBI:58537"/>
        <dbReference type="EC" id="2.5.1.17"/>
    </reaction>
</comment>
<dbReference type="PANTHER" id="PTHR12213">
    <property type="entry name" value="CORRINOID ADENOSYLTRANSFERASE"/>
    <property type="match status" value="1"/>
</dbReference>
<dbReference type="GO" id="GO:0009236">
    <property type="term" value="P:cobalamin biosynthetic process"/>
    <property type="evidence" value="ECO:0007669"/>
    <property type="project" value="UniProtKB-UniRule"/>
</dbReference>
<organism evidence="7 9">
    <name type="scientific">Draconibacterium orientale</name>
    <dbReference type="NCBI Taxonomy" id="1168034"/>
    <lineage>
        <taxon>Bacteria</taxon>
        <taxon>Pseudomonadati</taxon>
        <taxon>Bacteroidota</taxon>
        <taxon>Bacteroidia</taxon>
        <taxon>Marinilabiliales</taxon>
        <taxon>Prolixibacteraceae</taxon>
        <taxon>Draconibacterium</taxon>
    </lineage>
</organism>
<comment type="similarity">
    <text evidence="4">Belongs to the Cob(I)alamin adenosyltransferase family.</text>
</comment>
<evidence type="ECO:0000256" key="4">
    <source>
        <dbReference type="RuleBase" id="RU366026"/>
    </source>
</evidence>
<dbReference type="RefSeq" id="WP_038554200.1">
    <property type="nucleotide sequence ID" value="NZ_FOHT01000027.1"/>
</dbReference>
<evidence type="ECO:0000259" key="5">
    <source>
        <dbReference type="Pfam" id="PF01923"/>
    </source>
</evidence>
<evidence type="ECO:0000313" key="8">
    <source>
        <dbReference type="Proteomes" id="UP000023772"/>
    </source>
</evidence>
<reference evidence="7 9" key="2">
    <citation type="submission" date="2016-10" db="EMBL/GenBank/DDBJ databases">
        <authorList>
            <person name="de Groot N.N."/>
        </authorList>
    </citation>
    <scope>NUCLEOTIDE SEQUENCE [LARGE SCALE GENOMIC DNA]</scope>
    <source>
        <strain evidence="7 9">DSM 25947</strain>
    </source>
</reference>
<comment type="pathway">
    <text evidence="4">Cofactor biosynthesis; adenosylcobalamin biosynthesis; adenosylcobalamin from cob(II)yrinate a,c-diamide: step 2/7.</text>
</comment>
<evidence type="ECO:0000256" key="2">
    <source>
        <dbReference type="ARBA" id="ARBA00022741"/>
    </source>
</evidence>
<dbReference type="EMBL" id="CP007451">
    <property type="protein sequence ID" value="AHW58552.1"/>
    <property type="molecule type" value="Genomic_DNA"/>
</dbReference>
<dbReference type="Proteomes" id="UP000181981">
    <property type="component" value="Unassembled WGS sequence"/>
</dbReference>
<comment type="catalytic activity">
    <reaction evidence="4">
        <text>2 cob(II)alamin + reduced [electron-transfer flavoprotein] + 2 ATP = 2 adenosylcob(III)alamin + 2 triphosphate + oxidized [electron-transfer flavoprotein] + 3 H(+)</text>
        <dbReference type="Rhea" id="RHEA:28671"/>
        <dbReference type="Rhea" id="RHEA-COMP:10685"/>
        <dbReference type="Rhea" id="RHEA-COMP:10686"/>
        <dbReference type="ChEBI" id="CHEBI:15378"/>
        <dbReference type="ChEBI" id="CHEBI:16304"/>
        <dbReference type="ChEBI" id="CHEBI:18036"/>
        <dbReference type="ChEBI" id="CHEBI:18408"/>
        <dbReference type="ChEBI" id="CHEBI:30616"/>
        <dbReference type="ChEBI" id="CHEBI:57692"/>
        <dbReference type="ChEBI" id="CHEBI:58307"/>
        <dbReference type="EC" id="2.5.1.17"/>
    </reaction>
</comment>
<gene>
    <name evidence="6" type="ORF">FH5T_00460</name>
    <name evidence="7" type="ORF">SAMN05444285_12753</name>
</gene>
<keyword evidence="8" id="KW-1185">Reference proteome</keyword>
<evidence type="ECO:0000313" key="9">
    <source>
        <dbReference type="Proteomes" id="UP000181981"/>
    </source>
</evidence>
<keyword evidence="3 4" id="KW-0067">ATP-binding</keyword>
<evidence type="ECO:0000256" key="3">
    <source>
        <dbReference type="ARBA" id="ARBA00022840"/>
    </source>
</evidence>
<dbReference type="SUPFAM" id="SSF89028">
    <property type="entry name" value="Cobalamin adenosyltransferase-like"/>
    <property type="match status" value="1"/>
</dbReference>
<dbReference type="eggNOG" id="COG2096">
    <property type="taxonomic scope" value="Bacteria"/>
</dbReference>
<name>X5DDV9_9BACT</name>
<dbReference type="InterPro" id="IPR029499">
    <property type="entry name" value="PduO-typ"/>
</dbReference>
<dbReference type="OrthoDB" id="9778896at2"/>
<dbReference type="KEGG" id="dori:FH5T_00460"/>
<dbReference type="EMBL" id="FOHT01000027">
    <property type="protein sequence ID" value="SET89426.1"/>
    <property type="molecule type" value="Genomic_DNA"/>
</dbReference>
<dbReference type="PANTHER" id="PTHR12213:SF0">
    <property type="entry name" value="CORRINOID ADENOSYLTRANSFERASE MMAB"/>
    <property type="match status" value="1"/>
</dbReference>
<dbReference type="Pfam" id="PF01923">
    <property type="entry name" value="Cob_adeno_trans"/>
    <property type="match status" value="1"/>
</dbReference>
<accession>X5DDV9</accession>